<dbReference type="InterPro" id="IPR013126">
    <property type="entry name" value="Hsp_70_fam"/>
</dbReference>
<keyword evidence="3" id="KW-0547">Nucleotide-binding</keyword>
<dbReference type="PANTHER" id="PTHR45639">
    <property type="entry name" value="HSC70CB, ISOFORM G-RELATED"/>
    <property type="match status" value="1"/>
</dbReference>
<evidence type="ECO:0000256" key="1">
    <source>
        <dbReference type="ARBA" id="ARBA00004319"/>
    </source>
</evidence>
<accession>A2DR96</accession>
<dbReference type="VEuPathDB" id="TrichDB:TVAG_146850"/>
<organism evidence="6 7">
    <name type="scientific">Trichomonas vaginalis (strain ATCC PRA-98 / G3)</name>
    <dbReference type="NCBI Taxonomy" id="412133"/>
    <lineage>
        <taxon>Eukaryota</taxon>
        <taxon>Metamonada</taxon>
        <taxon>Parabasalia</taxon>
        <taxon>Trichomonadida</taxon>
        <taxon>Trichomonadidae</taxon>
        <taxon>Trichomonas</taxon>
    </lineage>
</organism>
<dbReference type="GO" id="GO:0005788">
    <property type="term" value="C:endoplasmic reticulum lumen"/>
    <property type="evidence" value="ECO:0007669"/>
    <property type="project" value="UniProtKB-SubCell"/>
</dbReference>
<dbReference type="EMBL" id="DS113235">
    <property type="protein sequence ID" value="EAY17022.1"/>
    <property type="molecule type" value="Genomic_DNA"/>
</dbReference>
<keyword evidence="2" id="KW-0732">Signal</keyword>
<dbReference type="OrthoDB" id="1929106at2759"/>
<dbReference type="eggNOG" id="KOG0102">
    <property type="taxonomic scope" value="Eukaryota"/>
</dbReference>
<reference evidence="6" key="2">
    <citation type="journal article" date="2007" name="Science">
        <title>Draft genome sequence of the sexually transmitted pathogen Trichomonas vaginalis.</title>
        <authorList>
            <person name="Carlton J.M."/>
            <person name="Hirt R.P."/>
            <person name="Silva J.C."/>
            <person name="Delcher A.L."/>
            <person name="Schatz M."/>
            <person name="Zhao Q."/>
            <person name="Wortman J.R."/>
            <person name="Bidwell S.L."/>
            <person name="Alsmark U.C.M."/>
            <person name="Besteiro S."/>
            <person name="Sicheritz-Ponten T."/>
            <person name="Noel C.J."/>
            <person name="Dacks J.B."/>
            <person name="Foster P.G."/>
            <person name="Simillion C."/>
            <person name="Van de Peer Y."/>
            <person name="Miranda-Saavedra D."/>
            <person name="Barton G.J."/>
            <person name="Westrop G.D."/>
            <person name="Mueller S."/>
            <person name="Dessi D."/>
            <person name="Fiori P.L."/>
            <person name="Ren Q."/>
            <person name="Paulsen I."/>
            <person name="Zhang H."/>
            <person name="Bastida-Corcuera F.D."/>
            <person name="Simoes-Barbosa A."/>
            <person name="Brown M.T."/>
            <person name="Hayes R.D."/>
            <person name="Mukherjee M."/>
            <person name="Okumura C.Y."/>
            <person name="Schneider R."/>
            <person name="Smith A.J."/>
            <person name="Vanacova S."/>
            <person name="Villalvazo M."/>
            <person name="Haas B.J."/>
            <person name="Pertea M."/>
            <person name="Feldblyum T.V."/>
            <person name="Utterback T.R."/>
            <person name="Shu C.L."/>
            <person name="Osoegawa K."/>
            <person name="de Jong P.J."/>
            <person name="Hrdy I."/>
            <person name="Horvathova L."/>
            <person name="Zubacova Z."/>
            <person name="Dolezal P."/>
            <person name="Malik S.B."/>
            <person name="Logsdon J.M. Jr."/>
            <person name="Henze K."/>
            <person name="Gupta A."/>
            <person name="Wang C.C."/>
            <person name="Dunne R.L."/>
            <person name="Upcroft J.A."/>
            <person name="Upcroft P."/>
            <person name="White O."/>
            <person name="Salzberg S.L."/>
            <person name="Tang P."/>
            <person name="Chiu C.-H."/>
            <person name="Lee Y.-S."/>
            <person name="Embley T.M."/>
            <person name="Coombs G.H."/>
            <person name="Mottram J.C."/>
            <person name="Tachezy J."/>
            <person name="Fraser-Liggett C.M."/>
            <person name="Johnson P.J."/>
        </authorList>
    </citation>
    <scope>NUCLEOTIDE SEQUENCE [LARGE SCALE GENOMIC DNA]</scope>
    <source>
        <strain evidence="6">G3</strain>
    </source>
</reference>
<dbReference type="InParanoid" id="A2DR96"/>
<evidence type="ECO:0000256" key="5">
    <source>
        <dbReference type="ARBA" id="ARBA00023186"/>
    </source>
</evidence>
<evidence type="ECO:0000256" key="3">
    <source>
        <dbReference type="ARBA" id="ARBA00022741"/>
    </source>
</evidence>
<dbReference type="STRING" id="5722.A2DR96"/>
<evidence type="ECO:0008006" key="8">
    <source>
        <dbReference type="Google" id="ProtNLM"/>
    </source>
</evidence>
<gene>
    <name evidence="6" type="ORF">TVAG_297010</name>
</gene>
<keyword evidence="7" id="KW-1185">Reference proteome</keyword>
<keyword evidence="5" id="KW-0143">Chaperone</keyword>
<dbReference type="InterPro" id="IPR043129">
    <property type="entry name" value="ATPase_NBD"/>
</dbReference>
<dbReference type="SUPFAM" id="SSF53067">
    <property type="entry name" value="Actin-like ATPase domain"/>
    <property type="match status" value="1"/>
</dbReference>
<dbReference type="PROSITE" id="PS01036">
    <property type="entry name" value="HSP70_3"/>
    <property type="match status" value="1"/>
</dbReference>
<dbReference type="InterPro" id="IPR018181">
    <property type="entry name" value="Heat_shock_70_CS"/>
</dbReference>
<comment type="subcellular location">
    <subcellularLocation>
        <location evidence="1">Endoplasmic reticulum lumen</location>
    </subcellularLocation>
</comment>
<proteinExistence type="predicted"/>
<name>A2DR96_TRIV3</name>
<dbReference type="VEuPathDB" id="TrichDB:TVAGG3_0512570"/>
<dbReference type="Pfam" id="PF00012">
    <property type="entry name" value="HSP70"/>
    <property type="match status" value="1"/>
</dbReference>
<sequence length="151" mass="17046">MHFEEAKIALSSMDNTQITVPYFYNGQNLNVKIRVTKLNNLIEPILEQIPTPIHSALKAAGLEPFNIDSVLLVGGSSMIPAVKDKLEDIFLGKIKSALNPMKAESIGAATIYQKYMNNQIKDFEDVIEYIRKRADDQPKGRCQKYPKHLKL</sequence>
<dbReference type="GO" id="GO:0005524">
    <property type="term" value="F:ATP binding"/>
    <property type="evidence" value="ECO:0007669"/>
    <property type="project" value="UniProtKB-KW"/>
</dbReference>
<dbReference type="KEGG" id="tva:4775036"/>
<dbReference type="RefSeq" id="XP_001329245.1">
    <property type="nucleotide sequence ID" value="XM_001329210.1"/>
</dbReference>
<evidence type="ECO:0000256" key="2">
    <source>
        <dbReference type="ARBA" id="ARBA00022729"/>
    </source>
</evidence>
<dbReference type="PANTHER" id="PTHR45639:SF3">
    <property type="entry name" value="HYPOXIA UP-REGULATED PROTEIN 1"/>
    <property type="match status" value="1"/>
</dbReference>
<dbReference type="Proteomes" id="UP000001542">
    <property type="component" value="Unassembled WGS sequence"/>
</dbReference>
<evidence type="ECO:0000313" key="7">
    <source>
        <dbReference type="Proteomes" id="UP000001542"/>
    </source>
</evidence>
<protein>
    <recommendedName>
        <fullName evidence="8">DnaK protein</fullName>
    </recommendedName>
</protein>
<reference evidence="6" key="1">
    <citation type="submission" date="2006-10" db="EMBL/GenBank/DDBJ databases">
        <authorList>
            <person name="Amadeo P."/>
            <person name="Zhao Q."/>
            <person name="Wortman J."/>
            <person name="Fraser-Liggett C."/>
            <person name="Carlton J."/>
        </authorList>
    </citation>
    <scope>NUCLEOTIDE SEQUENCE</scope>
    <source>
        <strain evidence="6">G3</strain>
    </source>
</reference>
<dbReference type="Gene3D" id="3.90.640.10">
    <property type="entry name" value="Actin, Chain A, domain 4"/>
    <property type="match status" value="1"/>
</dbReference>
<dbReference type="FunFam" id="3.90.640.10:FF:000003">
    <property type="entry name" value="Molecular chaperone DnaK"/>
    <property type="match status" value="1"/>
</dbReference>
<dbReference type="Gene3D" id="3.30.420.40">
    <property type="match status" value="2"/>
</dbReference>
<evidence type="ECO:0000256" key="4">
    <source>
        <dbReference type="ARBA" id="ARBA00022840"/>
    </source>
</evidence>
<keyword evidence="4" id="KW-0067">ATP-binding</keyword>
<evidence type="ECO:0000313" key="6">
    <source>
        <dbReference type="EMBL" id="EAY17022.1"/>
    </source>
</evidence>
<dbReference type="GO" id="GO:0140662">
    <property type="term" value="F:ATP-dependent protein folding chaperone"/>
    <property type="evidence" value="ECO:0007669"/>
    <property type="project" value="InterPro"/>
</dbReference>
<dbReference type="AlphaFoldDB" id="A2DR96"/>